<dbReference type="GO" id="GO:0003677">
    <property type="term" value="F:DNA binding"/>
    <property type="evidence" value="ECO:0007669"/>
    <property type="project" value="UniProtKB-KW"/>
</dbReference>
<keyword evidence="2" id="KW-0238">DNA-binding</keyword>
<dbReference type="EMBL" id="QGHT01000135">
    <property type="protein sequence ID" value="PWT38868.1"/>
    <property type="molecule type" value="Genomic_DNA"/>
</dbReference>
<name>A0A855XB86_LIMRT</name>
<evidence type="ECO:0000313" key="4">
    <source>
        <dbReference type="Proteomes" id="UP000245980"/>
    </source>
</evidence>
<protein>
    <submittedName>
        <fullName evidence="3">Restriction endonuclease subunit S</fullName>
    </submittedName>
</protein>
<gene>
    <name evidence="3" type="ORF">DKZ22_12280</name>
</gene>
<comment type="caution">
    <text evidence="3">The sequence shown here is derived from an EMBL/GenBank/DDBJ whole genome shotgun (WGS) entry which is preliminary data.</text>
</comment>
<dbReference type="GO" id="GO:0004519">
    <property type="term" value="F:endonuclease activity"/>
    <property type="evidence" value="ECO:0007669"/>
    <property type="project" value="UniProtKB-KW"/>
</dbReference>
<evidence type="ECO:0000256" key="2">
    <source>
        <dbReference type="ARBA" id="ARBA00023125"/>
    </source>
</evidence>
<keyword evidence="1" id="KW-0680">Restriction system</keyword>
<keyword evidence="3" id="KW-0540">Nuclease</keyword>
<proteinExistence type="predicted"/>
<keyword evidence="3" id="KW-0378">Hydrolase</keyword>
<dbReference type="AlphaFoldDB" id="A0A855XB86"/>
<dbReference type="InterPro" id="IPR044946">
    <property type="entry name" value="Restrct_endonuc_typeI_TRD_sf"/>
</dbReference>
<keyword evidence="3" id="KW-0255">Endonuclease</keyword>
<dbReference type="GO" id="GO:0009307">
    <property type="term" value="P:DNA restriction-modification system"/>
    <property type="evidence" value="ECO:0007669"/>
    <property type="project" value="UniProtKB-KW"/>
</dbReference>
<evidence type="ECO:0000313" key="3">
    <source>
        <dbReference type="EMBL" id="PWT38868.1"/>
    </source>
</evidence>
<dbReference type="InterPro" id="IPR052021">
    <property type="entry name" value="Type-I_RS_S_subunit"/>
</dbReference>
<organism evidence="3 4">
    <name type="scientific">Limosilactobacillus reuteri</name>
    <name type="common">Lactobacillus reuteri</name>
    <dbReference type="NCBI Taxonomy" id="1598"/>
    <lineage>
        <taxon>Bacteria</taxon>
        <taxon>Bacillati</taxon>
        <taxon>Bacillota</taxon>
        <taxon>Bacilli</taxon>
        <taxon>Lactobacillales</taxon>
        <taxon>Lactobacillaceae</taxon>
        <taxon>Limosilactobacillus</taxon>
    </lineage>
</organism>
<sequence>LQQRKLEQLKLLEKAHQQKLFPNSFQEKPLLRILHGDNSWWNSYIGEVFTERVDKGSSEKLLSVSITDGVYPFDESKRKNNSSDDKHNYKKVFQNDIAYNSMRLWQGALGVSKYEGIVSPAYTVLKPLPNQNSIFYEFMFKNIDMLHIFQRNSQGLTSDTWNLKFNQLQHIKIKTTNLNSQNKIAKLLIKIEELKNNESNYYHNLMTLKKYLLQKLFL</sequence>
<dbReference type="Proteomes" id="UP000245980">
    <property type="component" value="Unassembled WGS sequence"/>
</dbReference>
<evidence type="ECO:0000256" key="1">
    <source>
        <dbReference type="ARBA" id="ARBA00022747"/>
    </source>
</evidence>
<feature type="non-terminal residue" evidence="3">
    <location>
        <position position="1"/>
    </location>
</feature>
<reference evidence="3 4" key="1">
    <citation type="journal article" date="2018" name="Front. Microbiol.">
        <title>Comparative Genomics of the Herbivore Gut Symbiont Lactobacillus reuteri Reveals Genetic Diversity and Lifestyle Adaptation.</title>
        <authorList>
            <person name="Zhao J."/>
        </authorList>
    </citation>
    <scope>NUCLEOTIDE SEQUENCE [LARGE SCALE GENOMIC DNA]</scope>
    <source>
        <strain evidence="3 4">LR10</strain>
    </source>
</reference>
<dbReference type="SUPFAM" id="SSF116734">
    <property type="entry name" value="DNA methylase specificity domain"/>
    <property type="match status" value="1"/>
</dbReference>
<dbReference type="PANTHER" id="PTHR30408">
    <property type="entry name" value="TYPE-1 RESTRICTION ENZYME ECOKI SPECIFICITY PROTEIN"/>
    <property type="match status" value="1"/>
</dbReference>
<dbReference type="PANTHER" id="PTHR30408:SF12">
    <property type="entry name" value="TYPE I RESTRICTION ENZYME MJAVIII SPECIFICITY SUBUNIT"/>
    <property type="match status" value="1"/>
</dbReference>
<dbReference type="Gene3D" id="3.90.220.20">
    <property type="entry name" value="DNA methylase specificity domains"/>
    <property type="match status" value="1"/>
</dbReference>
<accession>A0A855XB86</accession>